<keyword evidence="3" id="KW-0808">Transferase</keyword>
<protein>
    <submittedName>
        <fullName evidence="3">Glycosyltransferase involved in cell wall bisynthesis</fullName>
    </submittedName>
</protein>
<dbReference type="PANTHER" id="PTHR48090">
    <property type="entry name" value="UNDECAPRENYL-PHOSPHATE 4-DEOXY-4-FORMAMIDO-L-ARABINOSE TRANSFERASE-RELATED"/>
    <property type="match status" value="1"/>
</dbReference>
<dbReference type="Proteomes" id="UP000198767">
    <property type="component" value="Unassembled WGS sequence"/>
</dbReference>
<organism evidence="3 4">
    <name type="scientific">Epibacterium ulvae</name>
    <dbReference type="NCBI Taxonomy" id="1156985"/>
    <lineage>
        <taxon>Bacteria</taxon>
        <taxon>Pseudomonadati</taxon>
        <taxon>Pseudomonadota</taxon>
        <taxon>Alphaproteobacteria</taxon>
        <taxon>Rhodobacterales</taxon>
        <taxon>Roseobacteraceae</taxon>
        <taxon>Epibacterium</taxon>
    </lineage>
</organism>
<dbReference type="InterPro" id="IPR050256">
    <property type="entry name" value="Glycosyltransferase_2"/>
</dbReference>
<evidence type="ECO:0000259" key="2">
    <source>
        <dbReference type="Pfam" id="PF00535"/>
    </source>
</evidence>
<gene>
    <name evidence="3" type="ORF">SAMN04488118_107193</name>
</gene>
<dbReference type="Pfam" id="PF00535">
    <property type="entry name" value="Glycos_transf_2"/>
    <property type="match status" value="1"/>
</dbReference>
<dbReference type="InterPro" id="IPR001173">
    <property type="entry name" value="Glyco_trans_2-like"/>
</dbReference>
<accession>A0A1G5R283</accession>
<feature type="domain" description="Glycosyltransferase 2-like" evidence="2">
    <location>
        <begin position="25"/>
        <end position="186"/>
    </location>
</feature>
<dbReference type="CDD" id="cd04187">
    <property type="entry name" value="DPM1_like_bac"/>
    <property type="match status" value="1"/>
</dbReference>
<keyword evidence="1" id="KW-0812">Transmembrane</keyword>
<proteinExistence type="predicted"/>
<dbReference type="AlphaFoldDB" id="A0A1G5R283"/>
<evidence type="ECO:0000313" key="4">
    <source>
        <dbReference type="Proteomes" id="UP000198767"/>
    </source>
</evidence>
<dbReference type="PANTHER" id="PTHR48090:SF8">
    <property type="entry name" value="GLYCOSYLTRANSFERASE CSBB-RELATED"/>
    <property type="match status" value="1"/>
</dbReference>
<name>A0A1G5R283_9RHOB</name>
<keyword evidence="1" id="KW-0472">Membrane</keyword>
<dbReference type="Gene3D" id="3.90.550.10">
    <property type="entry name" value="Spore Coat Polysaccharide Biosynthesis Protein SpsA, Chain A"/>
    <property type="match status" value="1"/>
</dbReference>
<dbReference type="OrthoDB" id="9807795at2"/>
<reference evidence="3 4" key="1">
    <citation type="submission" date="2016-10" db="EMBL/GenBank/DDBJ databases">
        <authorList>
            <person name="de Groot N.N."/>
        </authorList>
    </citation>
    <scope>NUCLEOTIDE SEQUENCE [LARGE SCALE GENOMIC DNA]</scope>
    <source>
        <strain evidence="3 4">U95</strain>
    </source>
</reference>
<dbReference type="SUPFAM" id="SSF53448">
    <property type="entry name" value="Nucleotide-diphospho-sugar transferases"/>
    <property type="match status" value="1"/>
</dbReference>
<feature type="transmembrane region" description="Helical" evidence="1">
    <location>
        <begin position="248"/>
        <end position="269"/>
    </location>
</feature>
<sequence length="331" mass="37270">MNYSEQSLLQFPAALQDTDPQPDLSFVIPAYNESENIQNTLFGISEEAKRLKKSFEIIVVDDGSTDDTFDRLICLGDELPLSAIRLSRNFGKEQAMSAGLMRTCGKAVVIMDADLQEPLSTLQCLIERFEQGYDVVYAVRAHRDDESQLKRFLTTGFYRLLSLGSECPVPPNARDYRIMDRRVVEALVALPERNKFMKGLFSWVGFKSCGVPIELRSRQAGSSKFSLRKLFKLALTGLTAFSDWPLRIWTVIGFIFASISMLFSFWIVIKTLLWGVDVPGFATTTTAIFFLGGLQLISIGVIGEYLSRVFSEVKQRPGFIIAEEYKSNSEI</sequence>
<dbReference type="RefSeq" id="WP_090219510.1">
    <property type="nucleotide sequence ID" value="NZ_FMWG01000007.1"/>
</dbReference>
<evidence type="ECO:0000313" key="3">
    <source>
        <dbReference type="EMBL" id="SCZ68183.1"/>
    </source>
</evidence>
<keyword evidence="4" id="KW-1185">Reference proteome</keyword>
<dbReference type="InterPro" id="IPR029044">
    <property type="entry name" value="Nucleotide-diphossugar_trans"/>
</dbReference>
<dbReference type="STRING" id="1156985.SAMN04488118_107193"/>
<dbReference type="EMBL" id="FMWG01000007">
    <property type="protein sequence ID" value="SCZ68183.1"/>
    <property type="molecule type" value="Genomic_DNA"/>
</dbReference>
<keyword evidence="1" id="KW-1133">Transmembrane helix</keyword>
<evidence type="ECO:0000256" key="1">
    <source>
        <dbReference type="SAM" id="Phobius"/>
    </source>
</evidence>
<dbReference type="GO" id="GO:0005886">
    <property type="term" value="C:plasma membrane"/>
    <property type="evidence" value="ECO:0007669"/>
    <property type="project" value="TreeGrafter"/>
</dbReference>
<dbReference type="GO" id="GO:0016740">
    <property type="term" value="F:transferase activity"/>
    <property type="evidence" value="ECO:0007669"/>
    <property type="project" value="UniProtKB-KW"/>
</dbReference>
<feature type="transmembrane region" description="Helical" evidence="1">
    <location>
        <begin position="281"/>
        <end position="306"/>
    </location>
</feature>